<keyword evidence="3 5" id="KW-0533">Nickel</keyword>
<dbReference type="SMART" id="SM00988">
    <property type="entry name" value="UreE_N"/>
    <property type="match status" value="1"/>
</dbReference>
<dbReference type="AlphaFoldDB" id="A0A7G1Q914"/>
<comment type="function">
    <text evidence="5">Involved in urease metallocenter assembly. Binds nickel. Probably functions as a nickel donor during metallocenter assembly.</text>
</comment>
<evidence type="ECO:0000256" key="1">
    <source>
        <dbReference type="ARBA" id="ARBA00004496"/>
    </source>
</evidence>
<protein>
    <recommendedName>
        <fullName evidence="5">Urease accessory protein UreE</fullName>
    </recommendedName>
</protein>
<organism evidence="7 8">
    <name type="scientific">Candidatus Nitrosacidococcus tergens</name>
    <dbReference type="NCBI Taxonomy" id="553981"/>
    <lineage>
        <taxon>Bacteria</taxon>
        <taxon>Pseudomonadati</taxon>
        <taxon>Pseudomonadota</taxon>
        <taxon>Gammaproteobacteria</taxon>
        <taxon>Chromatiales</taxon>
        <taxon>Chromatiaceae</taxon>
        <taxon>Candidatus Nitrosacidococcus</taxon>
    </lineage>
</organism>
<reference evidence="7 8" key="1">
    <citation type="submission" date="2020-03" db="EMBL/GenBank/DDBJ databases">
        <authorList>
            <person name="Picone N."/>
        </authorList>
    </citation>
    <scope>NUCLEOTIDE SEQUENCE [LARGE SCALE GENOMIC DNA]</scope>
    <source>
        <strain evidence="7">NSCAC1</strain>
    </source>
</reference>
<dbReference type="KEGG" id="ntg:NSCAC_0480"/>
<proteinExistence type="inferred from homology"/>
<evidence type="ECO:0000259" key="6">
    <source>
        <dbReference type="SMART" id="SM00988"/>
    </source>
</evidence>
<evidence type="ECO:0000256" key="2">
    <source>
        <dbReference type="ARBA" id="ARBA00022490"/>
    </source>
</evidence>
<dbReference type="GO" id="GO:0006457">
    <property type="term" value="P:protein folding"/>
    <property type="evidence" value="ECO:0007669"/>
    <property type="project" value="InterPro"/>
</dbReference>
<dbReference type="Proteomes" id="UP000516072">
    <property type="component" value="Chromosome"/>
</dbReference>
<dbReference type="GO" id="GO:0065003">
    <property type="term" value="P:protein-containing complex assembly"/>
    <property type="evidence" value="ECO:0007669"/>
    <property type="project" value="InterPro"/>
</dbReference>
<keyword evidence="2 5" id="KW-0963">Cytoplasm</keyword>
<dbReference type="GO" id="GO:0019627">
    <property type="term" value="P:urea metabolic process"/>
    <property type="evidence" value="ECO:0007669"/>
    <property type="project" value="InterPro"/>
</dbReference>
<evidence type="ECO:0000313" key="8">
    <source>
        <dbReference type="Proteomes" id="UP000516072"/>
    </source>
</evidence>
<accession>A0A7G1Q914</accession>
<evidence type="ECO:0000256" key="5">
    <source>
        <dbReference type="HAMAP-Rule" id="MF_00822"/>
    </source>
</evidence>
<dbReference type="CDD" id="cd00571">
    <property type="entry name" value="UreE"/>
    <property type="match status" value="1"/>
</dbReference>
<evidence type="ECO:0000256" key="4">
    <source>
        <dbReference type="ARBA" id="ARBA00023186"/>
    </source>
</evidence>
<evidence type="ECO:0000313" key="7">
    <source>
        <dbReference type="EMBL" id="CAB1275063.1"/>
    </source>
</evidence>
<comment type="subcellular location">
    <subcellularLocation>
        <location evidence="1 5">Cytoplasm</location>
    </subcellularLocation>
</comment>
<dbReference type="InterPro" id="IPR036118">
    <property type="entry name" value="UreE_N_sf"/>
</dbReference>
<dbReference type="GO" id="GO:0005737">
    <property type="term" value="C:cytoplasm"/>
    <property type="evidence" value="ECO:0007669"/>
    <property type="project" value="UniProtKB-SubCell"/>
</dbReference>
<sequence length="164" mass="18872">MLLFDRRLSSETPATLEMAFTFEERERSQLRFHLSDGQEAAFQIERGTTLTVGDKLGTAEGLVLEIQAKPEELMEVQAQDSLDLIRSAYHLGNRHVRLQIDKERLRLPFDYVLEEMLVQIGVKVTKVIAPYQPESGAYGGGHHHSHRDQGEFHYEAKLHHFHDH</sequence>
<dbReference type="EMBL" id="LR778175">
    <property type="protein sequence ID" value="CAB1275063.1"/>
    <property type="molecule type" value="Genomic_DNA"/>
</dbReference>
<dbReference type="Pfam" id="PF02814">
    <property type="entry name" value="UreE_N"/>
    <property type="match status" value="1"/>
</dbReference>
<feature type="domain" description="UreE urease accessory N-terminal" evidence="6">
    <location>
        <begin position="1"/>
        <end position="64"/>
    </location>
</feature>
<name>A0A7G1Q914_9GAMM</name>
<dbReference type="Pfam" id="PF05194">
    <property type="entry name" value="UreE_C"/>
    <property type="match status" value="1"/>
</dbReference>
<dbReference type="SUPFAM" id="SSF69737">
    <property type="entry name" value="Urease metallochaperone UreE, C-terminal domain"/>
    <property type="match status" value="1"/>
</dbReference>
<dbReference type="GO" id="GO:0051082">
    <property type="term" value="F:unfolded protein binding"/>
    <property type="evidence" value="ECO:0007669"/>
    <property type="project" value="UniProtKB-UniRule"/>
</dbReference>
<dbReference type="Gene3D" id="3.30.70.790">
    <property type="entry name" value="UreE, C-terminal domain"/>
    <property type="match status" value="1"/>
</dbReference>
<dbReference type="Gene3D" id="2.60.260.20">
    <property type="entry name" value="Urease metallochaperone UreE, N-terminal domain"/>
    <property type="match status" value="1"/>
</dbReference>
<dbReference type="InterPro" id="IPR012406">
    <property type="entry name" value="UreE"/>
</dbReference>
<dbReference type="PIRSF" id="PIRSF036402">
    <property type="entry name" value="Ureas_acces_UreE"/>
    <property type="match status" value="1"/>
</dbReference>
<dbReference type="NCBIfam" id="NF009751">
    <property type="entry name" value="PRK13261.1-1"/>
    <property type="match status" value="1"/>
</dbReference>
<dbReference type="InterPro" id="IPR004029">
    <property type="entry name" value="UreE_N"/>
</dbReference>
<comment type="similarity">
    <text evidence="5">Belongs to the UreE family.</text>
</comment>
<keyword evidence="4 5" id="KW-0143">Chaperone</keyword>
<dbReference type="RefSeq" id="WP_197745270.1">
    <property type="nucleotide sequence ID" value="NZ_LR778175.1"/>
</dbReference>
<dbReference type="HAMAP" id="MF_00822">
    <property type="entry name" value="UreE"/>
    <property type="match status" value="1"/>
</dbReference>
<keyword evidence="8" id="KW-1185">Reference proteome</keyword>
<evidence type="ECO:0000256" key="3">
    <source>
        <dbReference type="ARBA" id="ARBA00022596"/>
    </source>
</evidence>
<dbReference type="InterPro" id="IPR007864">
    <property type="entry name" value="UreE_C_dom"/>
</dbReference>
<gene>
    <name evidence="5 7" type="primary">ureE</name>
    <name evidence="7" type="ORF">NSCAC_0480</name>
</gene>
<dbReference type="SUPFAM" id="SSF69287">
    <property type="entry name" value="Urease metallochaperone UreE, N-terminal domain"/>
    <property type="match status" value="1"/>
</dbReference>
<dbReference type="GO" id="GO:0016151">
    <property type="term" value="F:nickel cation binding"/>
    <property type="evidence" value="ECO:0007669"/>
    <property type="project" value="UniProtKB-UniRule"/>
</dbReference>